<organism evidence="1 2">
    <name type="scientific">Kibdelosporangium aridum</name>
    <dbReference type="NCBI Taxonomy" id="2030"/>
    <lineage>
        <taxon>Bacteria</taxon>
        <taxon>Bacillati</taxon>
        <taxon>Actinomycetota</taxon>
        <taxon>Actinomycetes</taxon>
        <taxon>Pseudonocardiales</taxon>
        <taxon>Pseudonocardiaceae</taxon>
        <taxon>Kibdelosporangium</taxon>
    </lineage>
</organism>
<evidence type="ECO:0000313" key="2">
    <source>
        <dbReference type="Proteomes" id="UP000192674"/>
    </source>
</evidence>
<dbReference type="EMBL" id="FWXV01000025">
    <property type="protein sequence ID" value="SMD27460.1"/>
    <property type="molecule type" value="Genomic_DNA"/>
</dbReference>
<proteinExistence type="predicted"/>
<dbReference type="OrthoDB" id="3542865at2"/>
<evidence type="ECO:0000313" key="1">
    <source>
        <dbReference type="EMBL" id="SMD27460.1"/>
    </source>
</evidence>
<dbReference type="AlphaFoldDB" id="A0A1Y5YC79"/>
<reference evidence="1 2" key="1">
    <citation type="submission" date="2017-04" db="EMBL/GenBank/DDBJ databases">
        <authorList>
            <person name="Afonso C.L."/>
            <person name="Miller P.J."/>
            <person name="Scott M.A."/>
            <person name="Spackman E."/>
            <person name="Goraichik I."/>
            <person name="Dimitrov K.M."/>
            <person name="Suarez D.L."/>
            <person name="Swayne D.E."/>
        </authorList>
    </citation>
    <scope>NUCLEOTIDE SEQUENCE [LARGE SCALE GENOMIC DNA]</scope>
    <source>
        <strain evidence="1 2">DSM 43828</strain>
    </source>
</reference>
<dbReference type="RefSeq" id="WP_084434988.1">
    <property type="nucleotide sequence ID" value="NZ_FWXV01000025.1"/>
</dbReference>
<sequence length="181" mass="20603">MIEIKEVLRLGLAGHSLREVTRLAELDRKTVRRYVQAAQACGVTLEGGDGQLTEEVLGAAVAVVRPDRPRGTGASWEAIAEQREQIQTWLKQDLTLAKIHMLLRRWGVVVPYRTLHRFAVAELGFGRRRGARARLGRRDRVDRRHRDRCVPLRQPRNSPALPVRRIRCGRHTPALLSTMDI</sequence>
<dbReference type="Proteomes" id="UP000192674">
    <property type="component" value="Unassembled WGS sequence"/>
</dbReference>
<name>A0A1Y5YC79_KIBAR</name>
<keyword evidence="2" id="KW-1185">Reference proteome</keyword>
<protein>
    <submittedName>
        <fullName evidence="1">Uncharacterized protein</fullName>
    </submittedName>
</protein>
<gene>
    <name evidence="1" type="ORF">SAMN05661093_11067</name>
</gene>
<accession>A0A1Y5YC79</accession>